<dbReference type="Proteomes" id="UP000488299">
    <property type="component" value="Unassembled WGS sequence"/>
</dbReference>
<accession>A0A7J5TS77</accession>
<reference evidence="1 2" key="1">
    <citation type="submission" date="2019-10" db="EMBL/GenBank/DDBJ databases">
        <title>Rudanella paleaurantiibacter sp. nov., isolated from sludge.</title>
        <authorList>
            <person name="Xu S.Q."/>
        </authorList>
    </citation>
    <scope>NUCLEOTIDE SEQUENCE [LARGE SCALE GENOMIC DNA]</scope>
    <source>
        <strain evidence="1 2">HX-22-17</strain>
    </source>
</reference>
<keyword evidence="2" id="KW-1185">Reference proteome</keyword>
<gene>
    <name evidence="1" type="ORF">F5984_25185</name>
</gene>
<dbReference type="EMBL" id="WELI01000018">
    <property type="protein sequence ID" value="KAB7725955.1"/>
    <property type="molecule type" value="Genomic_DNA"/>
</dbReference>
<evidence type="ECO:0008006" key="3">
    <source>
        <dbReference type="Google" id="ProtNLM"/>
    </source>
</evidence>
<dbReference type="AlphaFoldDB" id="A0A7J5TS77"/>
<evidence type="ECO:0000313" key="1">
    <source>
        <dbReference type="EMBL" id="KAB7725955.1"/>
    </source>
</evidence>
<protein>
    <recommendedName>
        <fullName evidence="3">TMF family protein</fullName>
    </recommendedName>
</protein>
<name>A0A7J5TS77_9BACT</name>
<dbReference type="RefSeq" id="WP_152126980.1">
    <property type="nucleotide sequence ID" value="NZ_WELI01000018.1"/>
</dbReference>
<sequence>MRKYLLVFFLSLTNEPLAAQQISFGGNRVLHITGSSNLFLGINSGNNISVGAGQQNTFIGRNTGLNISTGNNNTFIGAFAGEGNTSANDNTFIGSYVGRNNTGGVNSFLGSYAGWANTTGTSNIFLGASAGLKNQTGSENTMVGTQAGQEGVNGARNTFLGFKAGYGGSATGTGSSNTFVGWTAGINNSTGNLNTLIGYAADVVSNSLTNAAAIGANARVAVSNAIVLGDPTNTSMAVGIGTDSPQFPLDVRGIINLRNRGTIKFSHLSNPNLRHGATDQFLTVNEQGETVMARYRISIGDASQWADKVFAPGYRLRSLAQVEAYTQQHGHLPGVPSAQEVAREGADVAKLTATLLEKIEELTLYTIQLEKNNRQQRAELDELKRAVRKLKK</sequence>
<organism evidence="1 2">
    <name type="scientific">Rudanella paleaurantiibacter</name>
    <dbReference type="NCBI Taxonomy" id="2614655"/>
    <lineage>
        <taxon>Bacteria</taxon>
        <taxon>Pseudomonadati</taxon>
        <taxon>Bacteroidota</taxon>
        <taxon>Cytophagia</taxon>
        <taxon>Cytophagales</taxon>
        <taxon>Cytophagaceae</taxon>
        <taxon>Rudanella</taxon>
    </lineage>
</organism>
<comment type="caution">
    <text evidence="1">The sequence shown here is derived from an EMBL/GenBank/DDBJ whole genome shotgun (WGS) entry which is preliminary data.</text>
</comment>
<proteinExistence type="predicted"/>
<evidence type="ECO:0000313" key="2">
    <source>
        <dbReference type="Proteomes" id="UP000488299"/>
    </source>
</evidence>